<accession>A0A0D1DDT5</accession>
<organism evidence="3 4">
    <name type="scientific">Jannaschia aquimarina</name>
    <dbReference type="NCBI Taxonomy" id="935700"/>
    <lineage>
        <taxon>Bacteria</taxon>
        <taxon>Pseudomonadati</taxon>
        <taxon>Pseudomonadota</taxon>
        <taxon>Alphaproteobacteria</taxon>
        <taxon>Rhodobacterales</taxon>
        <taxon>Roseobacteraceae</taxon>
        <taxon>Jannaschia</taxon>
    </lineage>
</organism>
<dbReference type="PANTHER" id="PTHR22911:SF135">
    <property type="entry name" value="BLR4310 PROTEIN"/>
    <property type="match status" value="1"/>
</dbReference>
<feature type="transmembrane region" description="Helical" evidence="1">
    <location>
        <begin position="272"/>
        <end position="290"/>
    </location>
</feature>
<dbReference type="RefSeq" id="WP_043916944.1">
    <property type="nucleotide sequence ID" value="NZ_FZPF01000010.1"/>
</dbReference>
<keyword evidence="4" id="KW-1185">Reference proteome</keyword>
<dbReference type="STRING" id="935700.jaqu_00720"/>
<name>A0A0D1DDT5_9RHOB</name>
<sequence>MTNAPLASAASILSAMAVIGLIDQFVQVIAESSSLWTFHLLRSTMMVGLVALWLLVAGRRLSVVSWRGVAGRAAFLSLAMIVYFGALGFLPVAQAAAGLFTAPLWVMIFSVGLFGLRIGPVRALAALAGFAGVLLVLSPDPSDLSAGSFVPLVAGAFYAVAAIATREWCGAESTLTLATSSFVALGLWGLFGVVTAWLVGPGDGFLTRGWVTPDAEVWFWIAIQAIGSLGAVILLTRGYQLAEASLASIFEYSVLGFSALFGWLVWNQVTGPLGLIGLALIAGAGAVVALRGRPA</sequence>
<evidence type="ECO:0000313" key="4">
    <source>
        <dbReference type="Proteomes" id="UP000032232"/>
    </source>
</evidence>
<evidence type="ECO:0000313" key="3">
    <source>
        <dbReference type="EMBL" id="KIT18138.1"/>
    </source>
</evidence>
<keyword evidence="1" id="KW-0472">Membrane</keyword>
<dbReference type="EMBL" id="JYFE01000003">
    <property type="protein sequence ID" value="KIT18138.1"/>
    <property type="molecule type" value="Genomic_DNA"/>
</dbReference>
<dbReference type="PATRIC" id="fig|935700.4.peg.76"/>
<keyword evidence="1" id="KW-0812">Transmembrane</keyword>
<keyword evidence="1" id="KW-1133">Transmembrane helix</keyword>
<dbReference type="InterPro" id="IPR037185">
    <property type="entry name" value="EmrE-like"/>
</dbReference>
<comment type="caution">
    <text evidence="3">The sequence shown here is derived from an EMBL/GenBank/DDBJ whole genome shotgun (WGS) entry which is preliminary data.</text>
</comment>
<reference evidence="3 4" key="1">
    <citation type="submission" date="2015-02" db="EMBL/GenBank/DDBJ databases">
        <title>Genome Sequence of Jannaschia aquimarina DSM28248, a member of the Roseobacter clade.</title>
        <authorList>
            <person name="Voget S."/>
            <person name="Daniel R."/>
        </authorList>
    </citation>
    <scope>NUCLEOTIDE SEQUENCE [LARGE SCALE GENOMIC DNA]</scope>
    <source>
        <strain evidence="3 4">GSW-M26</strain>
    </source>
</reference>
<feature type="transmembrane region" description="Helical" evidence="1">
    <location>
        <begin position="247"/>
        <end position="266"/>
    </location>
</feature>
<dbReference type="AlphaFoldDB" id="A0A0D1DDT5"/>
<gene>
    <name evidence="3" type="ORF">jaqu_00720</name>
</gene>
<feature type="transmembrane region" description="Helical" evidence="1">
    <location>
        <begin position="36"/>
        <end position="57"/>
    </location>
</feature>
<feature type="transmembrane region" description="Helical" evidence="1">
    <location>
        <begin position="175"/>
        <end position="197"/>
    </location>
</feature>
<evidence type="ECO:0000256" key="1">
    <source>
        <dbReference type="SAM" id="Phobius"/>
    </source>
</evidence>
<feature type="transmembrane region" description="Helical" evidence="1">
    <location>
        <begin position="217"/>
        <end position="235"/>
    </location>
</feature>
<dbReference type="GO" id="GO:0016020">
    <property type="term" value="C:membrane"/>
    <property type="evidence" value="ECO:0007669"/>
    <property type="project" value="InterPro"/>
</dbReference>
<protein>
    <submittedName>
        <fullName evidence="3">EamA-like transporter family protein</fullName>
    </submittedName>
</protein>
<feature type="transmembrane region" description="Helical" evidence="1">
    <location>
        <begin position="144"/>
        <end position="163"/>
    </location>
</feature>
<dbReference type="OrthoDB" id="9812899at2"/>
<dbReference type="InterPro" id="IPR000620">
    <property type="entry name" value="EamA_dom"/>
</dbReference>
<dbReference type="Pfam" id="PF00892">
    <property type="entry name" value="EamA"/>
    <property type="match status" value="1"/>
</dbReference>
<dbReference type="SUPFAM" id="SSF103481">
    <property type="entry name" value="Multidrug resistance efflux transporter EmrE"/>
    <property type="match status" value="2"/>
</dbReference>
<dbReference type="PANTHER" id="PTHR22911">
    <property type="entry name" value="ACYL-MALONYL CONDENSING ENZYME-RELATED"/>
    <property type="match status" value="1"/>
</dbReference>
<feature type="domain" description="EamA" evidence="2">
    <location>
        <begin position="11"/>
        <end position="137"/>
    </location>
</feature>
<feature type="transmembrane region" description="Helical" evidence="1">
    <location>
        <begin position="69"/>
        <end position="89"/>
    </location>
</feature>
<feature type="transmembrane region" description="Helical" evidence="1">
    <location>
        <begin position="121"/>
        <end position="138"/>
    </location>
</feature>
<evidence type="ECO:0000259" key="2">
    <source>
        <dbReference type="Pfam" id="PF00892"/>
    </source>
</evidence>
<proteinExistence type="predicted"/>
<feature type="transmembrane region" description="Helical" evidence="1">
    <location>
        <begin position="95"/>
        <end position="114"/>
    </location>
</feature>
<dbReference type="Proteomes" id="UP000032232">
    <property type="component" value="Unassembled WGS sequence"/>
</dbReference>